<dbReference type="GO" id="GO:0035091">
    <property type="term" value="F:phosphatidylinositol binding"/>
    <property type="evidence" value="ECO:0007669"/>
    <property type="project" value="InterPro"/>
</dbReference>
<dbReference type="Proteomes" id="UP000193498">
    <property type="component" value="Unassembled WGS sequence"/>
</dbReference>
<dbReference type="STRING" id="1314790.A0A1Y1Y8X0"/>
<dbReference type="SUPFAM" id="SSF64268">
    <property type="entry name" value="PX domain"/>
    <property type="match status" value="1"/>
</dbReference>
<dbReference type="Gene3D" id="3.30.1520.10">
    <property type="entry name" value="Phox-like domain"/>
    <property type="match status" value="1"/>
</dbReference>
<keyword evidence="5" id="KW-1185">Reference proteome</keyword>
<accession>A0A1Y1Y8X0</accession>
<feature type="compositionally biased region" description="Polar residues" evidence="2">
    <location>
        <begin position="791"/>
        <end position="800"/>
    </location>
</feature>
<feature type="region of interest" description="Disordered" evidence="2">
    <location>
        <begin position="791"/>
        <end position="817"/>
    </location>
</feature>
<dbReference type="InterPro" id="IPR036871">
    <property type="entry name" value="PX_dom_sf"/>
</dbReference>
<dbReference type="PANTHER" id="PTHR47185:SF1">
    <property type="entry name" value="PX DOMAIN-CONTAINING PROTEIN YPR097W"/>
    <property type="match status" value="1"/>
</dbReference>
<dbReference type="OrthoDB" id="71672at2759"/>
<feature type="coiled-coil region" evidence="1">
    <location>
        <begin position="297"/>
        <end position="327"/>
    </location>
</feature>
<proteinExistence type="predicted"/>
<dbReference type="Pfam" id="PF12825">
    <property type="entry name" value="DUF3818"/>
    <property type="match status" value="1"/>
</dbReference>
<evidence type="ECO:0000313" key="5">
    <source>
        <dbReference type="Proteomes" id="UP000193498"/>
    </source>
</evidence>
<evidence type="ECO:0000313" key="4">
    <source>
        <dbReference type="EMBL" id="ORX94437.1"/>
    </source>
</evidence>
<evidence type="ECO:0000256" key="2">
    <source>
        <dbReference type="SAM" id="MobiDB-lite"/>
    </source>
</evidence>
<evidence type="ECO:0000256" key="1">
    <source>
        <dbReference type="SAM" id="Coils"/>
    </source>
</evidence>
<keyword evidence="1" id="KW-0175">Coiled coil</keyword>
<dbReference type="InParanoid" id="A0A1Y1Y8X0"/>
<dbReference type="InterPro" id="IPR001683">
    <property type="entry name" value="PX_dom"/>
</dbReference>
<dbReference type="Pfam" id="PF12828">
    <property type="entry name" value="PXB"/>
    <property type="match status" value="1"/>
</dbReference>
<comment type="caution">
    <text evidence="4">The sequence shown here is derived from an EMBL/GenBank/DDBJ whole genome shotgun (WGS) entry which is preliminary data.</text>
</comment>
<organism evidence="4 5">
    <name type="scientific">Basidiobolus meristosporus CBS 931.73</name>
    <dbReference type="NCBI Taxonomy" id="1314790"/>
    <lineage>
        <taxon>Eukaryota</taxon>
        <taxon>Fungi</taxon>
        <taxon>Fungi incertae sedis</taxon>
        <taxon>Zoopagomycota</taxon>
        <taxon>Entomophthoromycotina</taxon>
        <taxon>Basidiobolomycetes</taxon>
        <taxon>Basidiobolales</taxon>
        <taxon>Basidiobolaceae</taxon>
        <taxon>Basidiobolus</taxon>
    </lineage>
</organism>
<dbReference type="Pfam" id="PF00787">
    <property type="entry name" value="PX"/>
    <property type="match status" value="1"/>
</dbReference>
<dbReference type="InterPro" id="IPR024554">
    <property type="entry name" value="LEC1-like_C"/>
</dbReference>
<dbReference type="FunCoup" id="A0A1Y1Y8X0">
    <property type="interactions" value="27"/>
</dbReference>
<gene>
    <name evidence="4" type="ORF">K493DRAFT_407992</name>
</gene>
<name>A0A1Y1Y8X0_9FUNG</name>
<dbReference type="PROSITE" id="PS50195">
    <property type="entry name" value="PX"/>
    <property type="match status" value="1"/>
</dbReference>
<dbReference type="PANTHER" id="PTHR47185">
    <property type="entry name" value="PX DOMAIN-CONTAINING PROTEIN YPR097W"/>
    <property type="match status" value="1"/>
</dbReference>
<dbReference type="InterPro" id="IPR047168">
    <property type="entry name" value="LEC1-like"/>
</dbReference>
<evidence type="ECO:0000259" key="3">
    <source>
        <dbReference type="PROSITE" id="PS50195"/>
    </source>
</evidence>
<dbReference type="SMART" id="SM00312">
    <property type="entry name" value="PX"/>
    <property type="match status" value="1"/>
</dbReference>
<dbReference type="EMBL" id="MCFE01000204">
    <property type="protein sequence ID" value="ORX94437.1"/>
    <property type="molecule type" value="Genomic_DNA"/>
</dbReference>
<dbReference type="InterPro" id="IPR024555">
    <property type="entry name" value="PX-associated"/>
</dbReference>
<protein>
    <recommendedName>
        <fullName evidence="3">PX domain-containing protein</fullName>
    </recommendedName>
</protein>
<reference evidence="4 5" key="1">
    <citation type="submission" date="2016-07" db="EMBL/GenBank/DDBJ databases">
        <title>Pervasive Adenine N6-methylation of Active Genes in Fungi.</title>
        <authorList>
            <consortium name="DOE Joint Genome Institute"/>
            <person name="Mondo S.J."/>
            <person name="Dannebaum R.O."/>
            <person name="Kuo R.C."/>
            <person name="Labutti K."/>
            <person name="Haridas S."/>
            <person name="Kuo A."/>
            <person name="Salamov A."/>
            <person name="Ahrendt S.R."/>
            <person name="Lipzen A."/>
            <person name="Sullivan W."/>
            <person name="Andreopoulos W.B."/>
            <person name="Clum A."/>
            <person name="Lindquist E."/>
            <person name="Daum C."/>
            <person name="Ramamoorthy G.K."/>
            <person name="Gryganskyi A."/>
            <person name="Culley D."/>
            <person name="Magnuson J.K."/>
            <person name="James T.Y."/>
            <person name="O'Malley M.A."/>
            <person name="Stajich J.E."/>
            <person name="Spatafora J.W."/>
            <person name="Visel A."/>
            <person name="Grigoriev I.V."/>
        </authorList>
    </citation>
    <scope>NUCLEOTIDE SEQUENCE [LARGE SCALE GENOMIC DNA]</scope>
    <source>
        <strain evidence="4 5">CBS 931.73</strain>
    </source>
</reference>
<sequence length="840" mass="97759">MDETTERLRLEQIKHLRRDLITKEIQKELKNLRNEPSLKTLLETQGDDNNNPNPFVRFFFQNFVQTFPFLKESDATIWSKLEEFLGEIAKLRFSNYATSQKEKSQRERLALKAEKLFVLLFNTSIKVVKPPAQYAVEQAQQEQVPPIPPRRYVSEDDYLKTQPGTTTVDVIGVRKLEEKAILNKTRTEFLVQCHLNGDSAPICSWRKHSEFRKLYTKLRREFPSYYIPSPPQKYMEKHGFLYREKDRISLRSYIRTLVALPSPVGNSPIVLEFLTMDPAQINADELKDVELRKNTIKARLEEQRKFMQLAEEKAKDLEQMSSALRQDLLQSGGLQRMSQVLYSVDQISDLPEHYFKSIEQMRVSFAFTLYRMYCFDEEAPHNLQRLKHTHALIPYRTLKTVLKLSNPTAVVKAVLDLFLAQPFKKPSLMQRIININLGDRVKQSQTESDALREAIADDQLSDKIKNYVYSEGVLQCDGDSGSTEMQTIVQILNDNSVQPEISPEKIVALWQAQEVMDNPPSTFVLEPDNQQSTFPHFDPAIHEAKLQLERLNRLLTCLTHQRNIELFTKLMLEGVTGEIFKQILAIVYKPLARIYKDAKIENFIMDISRFVDDLIKTVEEYEEQDVTSEHYIDPIKSFTELIKRHDQNLYRFIHNLYKQQSEGIFKRLIEWFDKILFNLREGVVTEPIDLDQLVHENIKPSDRPELASDLDKLADYNQKRKARQHRKLRKKIMHGMGLPSNPDGTDDNWAIPEMDQFIQSNQLPVSSDDIVDFMYPWQDSSDDESLVGTFSSMKVSNSPGRKSPRFKPKIKEPKVPYPQLSATTSLVQPFARLAQERFSK</sequence>
<feature type="domain" description="PX" evidence="3">
    <location>
        <begin position="167"/>
        <end position="281"/>
    </location>
</feature>
<dbReference type="AlphaFoldDB" id="A0A1Y1Y8X0"/>